<proteinExistence type="predicted"/>
<comment type="caution">
    <text evidence="1">The sequence shown here is derived from an EMBL/GenBank/DDBJ whole genome shotgun (WGS) entry which is preliminary data.</text>
</comment>
<keyword evidence="2" id="KW-1185">Reference proteome</keyword>
<name>A0A2V4AET2_9BACT</name>
<reference evidence="1 2" key="1">
    <citation type="submission" date="2018-05" db="EMBL/GenBank/DDBJ databases">
        <title>Marinifilum breve JC075T sp. nov., a marine bacterium isolated from Yongle Blue Hole in the South China Sea.</title>
        <authorList>
            <person name="Fu T."/>
        </authorList>
    </citation>
    <scope>NUCLEOTIDE SEQUENCE [LARGE SCALE GENOMIC DNA]</scope>
    <source>
        <strain evidence="1 2">JC075</strain>
    </source>
</reference>
<gene>
    <name evidence="1" type="ORF">DF185_00485</name>
</gene>
<organism evidence="1 2">
    <name type="scientific">Marinifilum breve</name>
    <dbReference type="NCBI Taxonomy" id="2184082"/>
    <lineage>
        <taxon>Bacteria</taxon>
        <taxon>Pseudomonadati</taxon>
        <taxon>Bacteroidota</taxon>
        <taxon>Bacteroidia</taxon>
        <taxon>Marinilabiliales</taxon>
        <taxon>Marinifilaceae</taxon>
    </lineage>
</organism>
<evidence type="ECO:0000313" key="1">
    <source>
        <dbReference type="EMBL" id="PXY02604.1"/>
    </source>
</evidence>
<dbReference type="AlphaFoldDB" id="A0A2V4AET2"/>
<protein>
    <submittedName>
        <fullName evidence="1">Uncharacterized protein</fullName>
    </submittedName>
</protein>
<accession>A0A2V4AET2</accession>
<evidence type="ECO:0000313" key="2">
    <source>
        <dbReference type="Proteomes" id="UP000248079"/>
    </source>
</evidence>
<dbReference type="Proteomes" id="UP000248079">
    <property type="component" value="Unassembled WGS sequence"/>
</dbReference>
<dbReference type="EMBL" id="QFLI01000001">
    <property type="protein sequence ID" value="PXY02604.1"/>
    <property type="molecule type" value="Genomic_DNA"/>
</dbReference>
<sequence>MCDGFKLTILTQDGSRYHDFTLGYKDICPTGNIYMFQLLPRSGYMIVAMFYRFIWYSVGVTPSNSHFKDVYKDWLKERIKVRRFREYQHFILSFSLMENCLKGKYHSAQGKGVRTTAALG</sequence>